<evidence type="ECO:0000313" key="7">
    <source>
        <dbReference type="EMBL" id="SQC18607.1"/>
    </source>
</evidence>
<dbReference type="GO" id="GO:0046872">
    <property type="term" value="F:metal ion binding"/>
    <property type="evidence" value="ECO:0007669"/>
    <property type="project" value="UniProtKB-KW"/>
</dbReference>
<dbReference type="EC" id="3.1.4.17" evidence="7"/>
<dbReference type="SUPFAM" id="SSF56300">
    <property type="entry name" value="Metallo-dependent phosphatases"/>
    <property type="match status" value="1"/>
</dbReference>
<proteinExistence type="inferred from homology"/>
<sequence>MIHAVSAHFRYPFPQPRREVVRLIDVNAANADVVSQLNALRERPDAVVVSGDIVNCGRPEEYQVARQILGSLNYPLYLIPGNHDDKAHFLEHLHPLCPQLGNDPQNMRYAVDDFATRLLFIDSSHAGTSKGWLTDETISWLEAQLFEGGDKPGNDLYAPPAAAAGQCADGPDRLRKRPPSAGAGGAFSVADAHLLRPQPQPDHDPVSPGADLHHSRTVHQVPYCHEDTRPYYDLSPASCLMHRQVGEQWVSYQHSLAHYAGPWLYDENISCPTEER</sequence>
<dbReference type="Pfam" id="PF00149">
    <property type="entry name" value="Metallophos"/>
    <property type="match status" value="1"/>
</dbReference>
<gene>
    <name evidence="7" type="primary">cpdA_2</name>
    <name evidence="7" type="ORF">NCTC9601_05475</name>
</gene>
<dbReference type="PANTHER" id="PTHR42988">
    <property type="entry name" value="PHOSPHOHYDROLASE"/>
    <property type="match status" value="1"/>
</dbReference>
<dbReference type="GO" id="GO:0004114">
    <property type="term" value="F:3',5'-cyclic-nucleotide phosphodiesterase activity"/>
    <property type="evidence" value="ECO:0007669"/>
    <property type="project" value="UniProtKB-EC"/>
</dbReference>
<evidence type="ECO:0000259" key="6">
    <source>
        <dbReference type="Pfam" id="PF00149"/>
    </source>
</evidence>
<dbReference type="InterPro" id="IPR050884">
    <property type="entry name" value="CNP_phosphodiesterase-III"/>
</dbReference>
<evidence type="ECO:0000313" key="8">
    <source>
        <dbReference type="Proteomes" id="UP000251123"/>
    </source>
</evidence>
<protein>
    <submittedName>
        <fullName evidence="7">3',5'-cyclic-nucleotide phosphodiesterase</fullName>
        <ecNumber evidence="7">3.1.4.17</ecNumber>
    </submittedName>
</protein>
<dbReference type="PANTHER" id="PTHR42988:SF2">
    <property type="entry name" value="CYCLIC NUCLEOTIDE PHOSPHODIESTERASE CBUA0032-RELATED"/>
    <property type="match status" value="1"/>
</dbReference>
<keyword evidence="2 7" id="KW-0378">Hydrolase</keyword>
<keyword evidence="3" id="KW-0408">Iron</keyword>
<comment type="similarity">
    <text evidence="4">Belongs to the cyclic nucleotide phosphodiesterase class-III family.</text>
</comment>
<name>A0A2X3CYL0_KLEPN</name>
<evidence type="ECO:0000256" key="3">
    <source>
        <dbReference type="ARBA" id="ARBA00023004"/>
    </source>
</evidence>
<dbReference type="InterPro" id="IPR029052">
    <property type="entry name" value="Metallo-depent_PP-like"/>
</dbReference>
<feature type="region of interest" description="Disordered" evidence="5">
    <location>
        <begin position="151"/>
        <end position="186"/>
    </location>
</feature>
<organism evidence="7 8">
    <name type="scientific">Klebsiella pneumoniae</name>
    <dbReference type="NCBI Taxonomy" id="573"/>
    <lineage>
        <taxon>Bacteria</taxon>
        <taxon>Pseudomonadati</taxon>
        <taxon>Pseudomonadota</taxon>
        <taxon>Gammaproteobacteria</taxon>
        <taxon>Enterobacterales</taxon>
        <taxon>Enterobacteriaceae</taxon>
        <taxon>Klebsiella/Raoultella group</taxon>
        <taxon>Klebsiella</taxon>
        <taxon>Klebsiella pneumoniae complex</taxon>
    </lineage>
</organism>
<dbReference type="EMBL" id="UASN01000022">
    <property type="protein sequence ID" value="SQC18607.1"/>
    <property type="molecule type" value="Genomic_DNA"/>
</dbReference>
<dbReference type="AlphaFoldDB" id="A0A2X3CYL0"/>
<dbReference type="InterPro" id="IPR042281">
    <property type="entry name" value="GpdQ_beta-strand"/>
</dbReference>
<evidence type="ECO:0000256" key="5">
    <source>
        <dbReference type="SAM" id="MobiDB-lite"/>
    </source>
</evidence>
<evidence type="ECO:0000256" key="4">
    <source>
        <dbReference type="ARBA" id="ARBA00025742"/>
    </source>
</evidence>
<evidence type="ECO:0000256" key="1">
    <source>
        <dbReference type="ARBA" id="ARBA00022723"/>
    </source>
</evidence>
<feature type="domain" description="Calcineurin-like phosphoesterase" evidence="6">
    <location>
        <begin position="33"/>
        <end position="116"/>
    </location>
</feature>
<dbReference type="InterPro" id="IPR042283">
    <property type="entry name" value="GpdQ_catalytic"/>
</dbReference>
<dbReference type="Proteomes" id="UP000251123">
    <property type="component" value="Unassembled WGS sequence"/>
</dbReference>
<accession>A0A2X3CYL0</accession>
<dbReference type="Gene3D" id="3.60.21.40">
    <property type="entry name" value="GpdQ, catalytic alpha/beta sandwich domain"/>
    <property type="match status" value="2"/>
</dbReference>
<feature type="region of interest" description="Disordered" evidence="5">
    <location>
        <begin position="195"/>
        <end position="214"/>
    </location>
</feature>
<dbReference type="Gene3D" id="3.30.750.180">
    <property type="entry name" value="GpdQ, beta-strand dimerisation domain"/>
    <property type="match status" value="1"/>
</dbReference>
<keyword evidence="1" id="KW-0479">Metal-binding</keyword>
<dbReference type="InterPro" id="IPR004843">
    <property type="entry name" value="Calcineurin-like_PHP"/>
</dbReference>
<evidence type="ECO:0000256" key="2">
    <source>
        <dbReference type="ARBA" id="ARBA00022801"/>
    </source>
</evidence>
<reference evidence="7 8" key="1">
    <citation type="submission" date="2018-06" db="EMBL/GenBank/DDBJ databases">
        <authorList>
            <consortium name="Pathogen Informatics"/>
            <person name="Doyle S."/>
        </authorList>
    </citation>
    <scope>NUCLEOTIDE SEQUENCE [LARGE SCALE GENOMIC DNA]</scope>
    <source>
        <strain evidence="7 8">NCTC9601</strain>
    </source>
</reference>